<dbReference type="AlphaFoldDB" id="A0A921U644"/>
<proteinExistence type="predicted"/>
<accession>A0A921U644</accession>
<feature type="domain" description="DUF6598" evidence="2">
    <location>
        <begin position="140"/>
        <end position="384"/>
    </location>
</feature>
<name>A0A921U644_SORBI</name>
<dbReference type="InterPro" id="IPR046533">
    <property type="entry name" value="DUF6598"/>
</dbReference>
<dbReference type="EMBL" id="CM027687">
    <property type="protein sequence ID" value="KAG0519748.1"/>
    <property type="molecule type" value="Genomic_DNA"/>
</dbReference>
<evidence type="ECO:0000313" key="3">
    <source>
        <dbReference type="EMBL" id="KAG0519748.1"/>
    </source>
</evidence>
<protein>
    <recommendedName>
        <fullName evidence="2">DUF6598 domain-containing protein</fullName>
    </recommendedName>
</protein>
<dbReference type="PANTHER" id="PTHR33065">
    <property type="entry name" value="OS07G0486400 PROTEIN"/>
    <property type="match status" value="1"/>
</dbReference>
<reference evidence="3" key="1">
    <citation type="journal article" date="2019" name="BMC Genomics">
        <title>A new reference genome for Sorghum bicolor reveals high levels of sequence similarity between sweet and grain genotypes: implications for the genetics of sugar metabolism.</title>
        <authorList>
            <person name="Cooper E.A."/>
            <person name="Brenton Z.W."/>
            <person name="Flinn B.S."/>
            <person name="Jenkins J."/>
            <person name="Shu S."/>
            <person name="Flowers D."/>
            <person name="Luo F."/>
            <person name="Wang Y."/>
            <person name="Xia P."/>
            <person name="Barry K."/>
            <person name="Daum C."/>
            <person name="Lipzen A."/>
            <person name="Yoshinaga Y."/>
            <person name="Schmutz J."/>
            <person name="Saski C."/>
            <person name="Vermerris W."/>
            <person name="Kresovich S."/>
        </authorList>
    </citation>
    <scope>NUCLEOTIDE SEQUENCE</scope>
</reference>
<comment type="caution">
    <text evidence="3">The sequence shown here is derived from an EMBL/GenBank/DDBJ whole genome shotgun (WGS) entry which is preliminary data.</text>
</comment>
<feature type="region of interest" description="Disordered" evidence="1">
    <location>
        <begin position="21"/>
        <end position="53"/>
    </location>
</feature>
<dbReference type="Pfam" id="PF20241">
    <property type="entry name" value="DUF6598"/>
    <property type="match status" value="1"/>
</dbReference>
<evidence type="ECO:0000256" key="1">
    <source>
        <dbReference type="SAM" id="MobiDB-lite"/>
    </source>
</evidence>
<sequence length="393" mass="44607">MALSSAGGGEKQMEKEIVTEMEMEDEEERRRGHKIERVVVDGATTRKKRDPVAEEWAKKQMAEVRRRAKEEDERFMVEFGAKYPDEQDWSDMLAVKARLHRDHWESVWADPFGSFDDTTRIPPMRFTDQPAPSHARVQDTLQIFSVKIKETGRGLQWPLQVFGMVAARDPVDHNRNVIFNRERNNCQILTQEDPVLKLTGPTRAVVVCDPVYFEVELKVKGFVEAEDKDLSLLAVALTDHSSIYSTCLISKAYTSKLSTLELKFGYVLSSVEATISVCVTEGSWPDDVFGRYTAQTSSLEDMPVLLLEFEKIPVDDDGRIKLSRRVASVEFEGELKVYVSAFRYDKDLDKIIMVGEDEKGFRPKKAGKSSSTLDVGFCKMDVTVAWSILSLSP</sequence>
<dbReference type="PANTHER" id="PTHR33065:SF61">
    <property type="entry name" value="EXPRESSED PROTEIN"/>
    <property type="match status" value="1"/>
</dbReference>
<organism evidence="3 4">
    <name type="scientific">Sorghum bicolor</name>
    <name type="common">Sorghum</name>
    <name type="synonym">Sorghum vulgare</name>
    <dbReference type="NCBI Taxonomy" id="4558"/>
    <lineage>
        <taxon>Eukaryota</taxon>
        <taxon>Viridiplantae</taxon>
        <taxon>Streptophyta</taxon>
        <taxon>Embryophyta</taxon>
        <taxon>Tracheophyta</taxon>
        <taxon>Spermatophyta</taxon>
        <taxon>Magnoliopsida</taxon>
        <taxon>Liliopsida</taxon>
        <taxon>Poales</taxon>
        <taxon>Poaceae</taxon>
        <taxon>PACMAD clade</taxon>
        <taxon>Panicoideae</taxon>
        <taxon>Andropogonodae</taxon>
        <taxon>Andropogoneae</taxon>
        <taxon>Sorghinae</taxon>
        <taxon>Sorghum</taxon>
    </lineage>
</organism>
<reference evidence="3" key="2">
    <citation type="submission" date="2020-10" db="EMBL/GenBank/DDBJ databases">
        <authorList>
            <person name="Cooper E.A."/>
            <person name="Brenton Z.W."/>
            <person name="Flinn B.S."/>
            <person name="Jenkins J."/>
            <person name="Shu S."/>
            <person name="Flowers D."/>
            <person name="Luo F."/>
            <person name="Wang Y."/>
            <person name="Xia P."/>
            <person name="Barry K."/>
            <person name="Daum C."/>
            <person name="Lipzen A."/>
            <person name="Yoshinaga Y."/>
            <person name="Schmutz J."/>
            <person name="Saski C."/>
            <person name="Vermerris W."/>
            <person name="Kresovich S."/>
        </authorList>
    </citation>
    <scope>NUCLEOTIDE SEQUENCE</scope>
</reference>
<dbReference type="Proteomes" id="UP000807115">
    <property type="component" value="Chromosome 8"/>
</dbReference>
<evidence type="ECO:0000259" key="2">
    <source>
        <dbReference type="Pfam" id="PF20241"/>
    </source>
</evidence>
<evidence type="ECO:0000313" key="4">
    <source>
        <dbReference type="Proteomes" id="UP000807115"/>
    </source>
</evidence>
<gene>
    <name evidence="3" type="ORF">BDA96_08G013200</name>
</gene>